<evidence type="ECO:0000256" key="3">
    <source>
        <dbReference type="ARBA" id="ARBA00022845"/>
    </source>
</evidence>
<evidence type="ECO:0000256" key="1">
    <source>
        <dbReference type="ARBA" id="ARBA00022490"/>
    </source>
</evidence>
<dbReference type="EMBL" id="JACGWW010000006">
    <property type="protein sequence ID" value="MBA8814583.1"/>
    <property type="molecule type" value="Genomic_DNA"/>
</dbReference>
<name>A0A7W3JKM4_9MICO</name>
<keyword evidence="5" id="KW-0966">Cell projection</keyword>
<dbReference type="PANTHER" id="PTHR39190:SF1">
    <property type="entry name" value="FLAGELLAR ASSEMBLY FACTOR FLIW"/>
    <property type="match status" value="1"/>
</dbReference>
<dbReference type="GO" id="GO:0044780">
    <property type="term" value="P:bacterial-type flagellum assembly"/>
    <property type="evidence" value="ECO:0007669"/>
    <property type="project" value="InterPro"/>
</dbReference>
<keyword evidence="5" id="KW-0969">Cilium</keyword>
<keyword evidence="6" id="KW-1185">Reference proteome</keyword>
<dbReference type="PANTHER" id="PTHR39190">
    <property type="entry name" value="FLAGELLAR ASSEMBLY FACTOR FLIW"/>
    <property type="match status" value="1"/>
</dbReference>
<dbReference type="Pfam" id="PF02623">
    <property type="entry name" value="FliW"/>
    <property type="match status" value="1"/>
</dbReference>
<sequence>MSGTTQSHVAFVSPPFGLEPRVDFVLDEIEGAVGLFALRTVDAGDEVRLFVLDAAVHLPDYSPVVSDEQTALLGLTDADDAILLVVATPASSGMTVNLLAPIVVNRVTGAGAQLILEGQDWPLRAELAAH</sequence>
<dbReference type="EMBL" id="BJUV01000016">
    <property type="protein sequence ID" value="GEK83477.1"/>
    <property type="molecule type" value="Genomic_DNA"/>
</dbReference>
<evidence type="ECO:0000313" key="4">
    <source>
        <dbReference type="EMBL" id="GEK83477.1"/>
    </source>
</evidence>
<dbReference type="RefSeq" id="WP_146855231.1">
    <property type="nucleotide sequence ID" value="NZ_BAAAHR010000003.1"/>
</dbReference>
<evidence type="ECO:0000313" key="7">
    <source>
        <dbReference type="Proteomes" id="UP000522688"/>
    </source>
</evidence>
<dbReference type="GO" id="GO:0006417">
    <property type="term" value="P:regulation of translation"/>
    <property type="evidence" value="ECO:0007669"/>
    <property type="project" value="UniProtKB-KW"/>
</dbReference>
<proteinExistence type="predicted"/>
<accession>A0A7W3JKM4</accession>
<dbReference type="Gene3D" id="2.30.290.10">
    <property type="entry name" value="BH3618-like"/>
    <property type="match status" value="1"/>
</dbReference>
<dbReference type="OrthoDB" id="3268119at2"/>
<dbReference type="InterPro" id="IPR003775">
    <property type="entry name" value="Flagellar_assembly_factor_FliW"/>
</dbReference>
<evidence type="ECO:0000313" key="5">
    <source>
        <dbReference type="EMBL" id="MBA8814583.1"/>
    </source>
</evidence>
<organism evidence="5 7">
    <name type="scientific">Frigoribacterium faeni</name>
    <dbReference type="NCBI Taxonomy" id="145483"/>
    <lineage>
        <taxon>Bacteria</taxon>
        <taxon>Bacillati</taxon>
        <taxon>Actinomycetota</taxon>
        <taxon>Actinomycetes</taxon>
        <taxon>Micrococcales</taxon>
        <taxon>Microbacteriaceae</taxon>
        <taxon>Frigoribacterium</taxon>
    </lineage>
</organism>
<keyword evidence="3" id="KW-0810">Translation regulation</keyword>
<reference evidence="4 6" key="1">
    <citation type="submission" date="2019-07" db="EMBL/GenBank/DDBJ databases">
        <title>Whole genome shotgun sequence of Frigoribacterium faeni NBRC 103066.</title>
        <authorList>
            <person name="Hosoyama A."/>
            <person name="Uohara A."/>
            <person name="Ohji S."/>
            <person name="Ichikawa N."/>
        </authorList>
    </citation>
    <scope>NUCLEOTIDE SEQUENCE [LARGE SCALE GENOMIC DNA]</scope>
    <source>
        <strain evidence="4 6">NBRC 103066</strain>
    </source>
</reference>
<evidence type="ECO:0000313" key="6">
    <source>
        <dbReference type="Proteomes" id="UP000321154"/>
    </source>
</evidence>
<reference evidence="5 7" key="2">
    <citation type="submission" date="2020-07" db="EMBL/GenBank/DDBJ databases">
        <title>Sequencing the genomes of 1000 actinobacteria strains.</title>
        <authorList>
            <person name="Klenk H.-P."/>
        </authorList>
    </citation>
    <scope>NUCLEOTIDE SEQUENCE [LARGE SCALE GENOMIC DNA]</scope>
    <source>
        <strain evidence="5 7">DSM 10309</strain>
    </source>
</reference>
<keyword evidence="5" id="KW-0282">Flagellum</keyword>
<dbReference type="Proteomes" id="UP000321154">
    <property type="component" value="Unassembled WGS sequence"/>
</dbReference>
<keyword evidence="1" id="KW-0963">Cytoplasm</keyword>
<dbReference type="Proteomes" id="UP000522688">
    <property type="component" value="Unassembled WGS sequence"/>
</dbReference>
<dbReference type="SUPFAM" id="SSF141457">
    <property type="entry name" value="BH3618-like"/>
    <property type="match status" value="1"/>
</dbReference>
<keyword evidence="2" id="KW-1005">Bacterial flagellum biogenesis</keyword>
<dbReference type="InterPro" id="IPR024046">
    <property type="entry name" value="Flagellar_assmbl_FliW_dom_sf"/>
</dbReference>
<comment type="caution">
    <text evidence="5">The sequence shown here is derived from an EMBL/GenBank/DDBJ whole genome shotgun (WGS) entry which is preliminary data.</text>
</comment>
<protein>
    <submittedName>
        <fullName evidence="5">Flagellar assembly factor FliW</fullName>
    </submittedName>
</protein>
<dbReference type="AlphaFoldDB" id="A0A7W3JKM4"/>
<gene>
    <name evidence="5" type="ORF">FB463_002858</name>
    <name evidence="4" type="ORF">FFA01_17860</name>
</gene>
<evidence type="ECO:0000256" key="2">
    <source>
        <dbReference type="ARBA" id="ARBA00022795"/>
    </source>
</evidence>